<feature type="compositionally biased region" description="Acidic residues" evidence="1">
    <location>
        <begin position="603"/>
        <end position="616"/>
    </location>
</feature>
<dbReference type="EMBL" id="CP146612">
    <property type="protein sequence ID" value="WWX26173.1"/>
    <property type="molecule type" value="Genomic_DNA"/>
</dbReference>
<dbReference type="PANTHER" id="PTHR37292:SF2">
    <property type="entry name" value="DUF262 DOMAIN-CONTAINING PROTEIN"/>
    <property type="match status" value="1"/>
</dbReference>
<dbReference type="Proteomes" id="UP001375370">
    <property type="component" value="Chromosome"/>
</dbReference>
<gene>
    <name evidence="3" type="ORF">V8247_04170</name>
</gene>
<evidence type="ECO:0000313" key="3">
    <source>
        <dbReference type="EMBL" id="WWX26173.1"/>
    </source>
</evidence>
<evidence type="ECO:0000259" key="2">
    <source>
        <dbReference type="Pfam" id="PF03235"/>
    </source>
</evidence>
<evidence type="ECO:0000313" key="4">
    <source>
        <dbReference type="Proteomes" id="UP001375370"/>
    </source>
</evidence>
<dbReference type="PANTHER" id="PTHR37292">
    <property type="entry name" value="VNG6097C"/>
    <property type="match status" value="1"/>
</dbReference>
<dbReference type="RefSeq" id="WP_338739080.1">
    <property type="nucleotide sequence ID" value="NZ_CP146612.1"/>
</dbReference>
<organism evidence="3 4">
    <name type="scientific">Candidatus Dehalogenimonas loeffleri</name>
    <dbReference type="NCBI Taxonomy" id="3127115"/>
    <lineage>
        <taxon>Bacteria</taxon>
        <taxon>Bacillati</taxon>
        <taxon>Chloroflexota</taxon>
        <taxon>Dehalococcoidia</taxon>
        <taxon>Dehalococcoidales</taxon>
        <taxon>Dehalococcoidaceae</taxon>
        <taxon>Dehalogenimonas</taxon>
    </lineage>
</organism>
<protein>
    <submittedName>
        <fullName evidence="3">DUF262 domain-containing protein</fullName>
    </submittedName>
</protein>
<name>A0ABZ2J7C0_9CHLR</name>
<keyword evidence="4" id="KW-1185">Reference proteome</keyword>
<proteinExistence type="predicted"/>
<dbReference type="Pfam" id="PF03235">
    <property type="entry name" value="GmrSD_N"/>
    <property type="match status" value="1"/>
</dbReference>
<feature type="region of interest" description="Disordered" evidence="1">
    <location>
        <begin position="587"/>
        <end position="616"/>
    </location>
</feature>
<evidence type="ECO:0000256" key="1">
    <source>
        <dbReference type="SAM" id="MobiDB-lite"/>
    </source>
</evidence>
<reference evidence="3 4" key="1">
    <citation type="submission" date="2024-03" db="EMBL/GenBank/DDBJ databases">
        <title>A Dehalogenimonas Isolated from Estuarine Sediments Dihaloeliminates Chlorinated Alkanes.</title>
        <authorList>
            <person name="Yang Y."/>
            <person name="Wang H."/>
        </authorList>
    </citation>
    <scope>NUCLEOTIDE SEQUENCE [LARGE SCALE GENOMIC DNA]</scope>
    <source>
        <strain evidence="3 4">W</strain>
    </source>
</reference>
<feature type="domain" description="GmrSD restriction endonucleases N-terminal" evidence="2">
    <location>
        <begin position="16"/>
        <end position="258"/>
    </location>
</feature>
<accession>A0ABZ2J7C0</accession>
<dbReference type="InterPro" id="IPR004919">
    <property type="entry name" value="GmrSD_N"/>
</dbReference>
<sequence>MMDGMTTFTSDKESLQDVLKAISTGKYQLPEFQRGWVWDDAHIMSLLASVSLSYPIGAVMMLENGNKDVRFKPRPVEGVELALPVEPERFILDGQQRLTSLYQAIILNRAVKTKDIRKKEILRWYYIDMAKALNSNGDREDAIESLPEDRKIKNFRNEIVEDYSTPEAEFEHMLFPLSLILDCAKWRSGYNRHWGYDPQKTEFFDTFERAVVDRFKQYQIPVIKLLKETPKVAVCQVFEKVNTGGVSLTVFELVTATFAADGYNLREDWEGKHNERGHKIATGRKDRIHSQIALRSIGADELLQVISLLSTYIRKKEDSGAAVGCKRADILKLKLDDYRKWVELATSGFEKAGRFLFQHKIFSNRDLPYGTQIVPLAAILAIIGDKADTDVVRAKLGRWYWCGVFGELYGSSVETRFARDVVEVMNWVNGGQEPSTVSESNFSPGRFDTLRTRNSAAYKGLYALLMQDGCLDFRTGEPIQVQTYFADIIDIHHIFPHDWCVKKHIESKYSESIVNKTALSYRTNRIIGGNAPGQYLKALRDKCSIDEKRQDQILVTHLIDPETLKKDDFKSFYNKRKEALLNRIEQATGKTIGRQAPPQTENADADGELTEEEEQE</sequence>